<proteinExistence type="predicted"/>
<accession>A0A9Q8WHG8</accession>
<evidence type="ECO:0000259" key="1">
    <source>
        <dbReference type="Pfam" id="PF20183"/>
    </source>
</evidence>
<evidence type="ECO:0000313" key="3">
    <source>
        <dbReference type="Proteomes" id="UP000830671"/>
    </source>
</evidence>
<dbReference type="InterPro" id="IPR046676">
    <property type="entry name" value="DUF6546"/>
</dbReference>
<feature type="domain" description="DUF6546" evidence="1">
    <location>
        <begin position="293"/>
        <end position="432"/>
    </location>
</feature>
<dbReference type="KEGG" id="clup:CLUP02_08447"/>
<dbReference type="Proteomes" id="UP000830671">
    <property type="component" value="Chromosome 4"/>
</dbReference>
<keyword evidence="3" id="KW-1185">Reference proteome</keyword>
<sequence length="437" mass="50487">MFNLELFADAMYAPLATVSQEWQTDIERHNFARIRLTPSRLANFRDMVQRSRTLICYIWFCLELDEWDCTTCALSPGRTISDEFEEAFAISGTDKCPITASFQNLFSILSKWEPHGDLTLDISIHSLSDSEHWFPYLTFSPDTPLDIPDDHTVEKAMVNRDYHHPDHGRSHGSRHLVSPPWGLRKLFHLIMEQGPFDSDDEELEWWDKLPLVLAVTSLLLRQQSRRRWKPESLAHMFSRLPRVQEVHYDPWRGWDNPTQNLTDKFQFDRGIQPTAQGPIGGPIYDYRSQPNLRLKRLVIFENCNQQYPANMRRREFLGGEDVGTHALRKPIRDIGQMIALTSLGLEHLAASYIADASHFFEIRLDWAWPILKSLALTAKVLTPHEDSNEIEALLLAAAAAAKNMLQLETMEIWNGRKGLAGLLRYQAFRPKREAVLL</sequence>
<dbReference type="RefSeq" id="XP_049144579.1">
    <property type="nucleotide sequence ID" value="XM_049287436.1"/>
</dbReference>
<organism evidence="2 3">
    <name type="scientific">Colletotrichum lupini</name>
    <dbReference type="NCBI Taxonomy" id="145971"/>
    <lineage>
        <taxon>Eukaryota</taxon>
        <taxon>Fungi</taxon>
        <taxon>Dikarya</taxon>
        <taxon>Ascomycota</taxon>
        <taxon>Pezizomycotina</taxon>
        <taxon>Sordariomycetes</taxon>
        <taxon>Hypocreomycetidae</taxon>
        <taxon>Glomerellales</taxon>
        <taxon>Glomerellaceae</taxon>
        <taxon>Colletotrichum</taxon>
        <taxon>Colletotrichum acutatum species complex</taxon>
    </lineage>
</organism>
<reference evidence="2" key="1">
    <citation type="journal article" date="2021" name="Mol. Plant Microbe Interact.">
        <title>Complete Genome Sequence of the Plant-Pathogenic Fungus Colletotrichum lupini.</title>
        <authorList>
            <person name="Baroncelli R."/>
            <person name="Pensec F."/>
            <person name="Da Lio D."/>
            <person name="Boufleur T."/>
            <person name="Vicente I."/>
            <person name="Sarrocco S."/>
            <person name="Picot A."/>
            <person name="Baraldi E."/>
            <person name="Sukno S."/>
            <person name="Thon M."/>
            <person name="Le Floch G."/>
        </authorList>
    </citation>
    <scope>NUCLEOTIDE SEQUENCE</scope>
    <source>
        <strain evidence="2">IMI 504893</strain>
    </source>
</reference>
<gene>
    <name evidence="2" type="ORF">CLUP02_08447</name>
</gene>
<dbReference type="Pfam" id="PF20183">
    <property type="entry name" value="DUF6546"/>
    <property type="match status" value="1"/>
</dbReference>
<dbReference type="AlphaFoldDB" id="A0A9Q8WHG8"/>
<protein>
    <recommendedName>
        <fullName evidence="1">DUF6546 domain-containing protein</fullName>
    </recommendedName>
</protein>
<dbReference type="GeneID" id="73342446"/>
<name>A0A9Q8WHG8_9PEZI</name>
<evidence type="ECO:0000313" key="2">
    <source>
        <dbReference type="EMBL" id="UQC82957.1"/>
    </source>
</evidence>
<dbReference type="EMBL" id="CP019476">
    <property type="protein sequence ID" value="UQC82957.1"/>
    <property type="molecule type" value="Genomic_DNA"/>
</dbReference>